<dbReference type="SUPFAM" id="SSF50692">
    <property type="entry name" value="ADC-like"/>
    <property type="match status" value="1"/>
</dbReference>
<keyword evidence="6" id="KW-0472">Membrane</keyword>
<evidence type="ECO:0000256" key="4">
    <source>
        <dbReference type="ARBA" id="ARBA00022679"/>
    </source>
</evidence>
<keyword evidence="6" id="KW-1133">Transmembrane helix</keyword>
<name>A0A166CZB6_9EURY</name>
<proteinExistence type="inferred from homology"/>
<feature type="transmembrane region" description="Helical" evidence="6">
    <location>
        <begin position="322"/>
        <end position="344"/>
    </location>
</feature>
<comment type="cofactor">
    <cofactor evidence="1">
        <name>Mg(2+)</name>
        <dbReference type="ChEBI" id="CHEBI:18420"/>
    </cofactor>
</comment>
<evidence type="ECO:0000256" key="1">
    <source>
        <dbReference type="ARBA" id="ARBA00001946"/>
    </source>
</evidence>
<dbReference type="Pfam" id="PF00535">
    <property type="entry name" value="Glycos_transf_2"/>
    <property type="match status" value="1"/>
</dbReference>
<gene>
    <name evidence="8" type="primary">gpgS</name>
    <name evidence="8" type="ORF">MBFIL_00070</name>
</gene>
<dbReference type="EMBL" id="LWMT01000002">
    <property type="protein sequence ID" value="KZX17707.1"/>
    <property type="molecule type" value="Genomic_DNA"/>
</dbReference>
<dbReference type="PANTHER" id="PTHR48090">
    <property type="entry name" value="UNDECAPRENYL-PHOSPHATE 4-DEOXY-4-FORMAMIDO-L-ARABINOSE TRANSFERASE-RELATED"/>
    <property type="match status" value="1"/>
</dbReference>
<dbReference type="Gene3D" id="2.40.40.20">
    <property type="match status" value="1"/>
</dbReference>
<dbReference type="PATRIC" id="fig|55758.3.peg.9"/>
<dbReference type="RefSeq" id="WP_066970106.1">
    <property type="nucleotide sequence ID" value="NZ_LWMT01000002.1"/>
</dbReference>
<feature type="domain" description="Glycosyltransferase 2-like" evidence="7">
    <location>
        <begin position="28"/>
        <end position="151"/>
    </location>
</feature>
<dbReference type="GO" id="GO:0016757">
    <property type="term" value="F:glycosyltransferase activity"/>
    <property type="evidence" value="ECO:0007669"/>
    <property type="project" value="UniProtKB-KW"/>
</dbReference>
<dbReference type="InterPro" id="IPR050256">
    <property type="entry name" value="Glycosyltransferase_2"/>
</dbReference>
<dbReference type="InterPro" id="IPR029044">
    <property type="entry name" value="Nucleotide-diphossugar_trans"/>
</dbReference>
<feature type="transmembrane region" description="Helical" evidence="6">
    <location>
        <begin position="279"/>
        <end position="296"/>
    </location>
</feature>
<keyword evidence="5" id="KW-0460">Magnesium</keyword>
<dbReference type="InterPro" id="IPR001173">
    <property type="entry name" value="Glyco_trans_2-like"/>
</dbReference>
<evidence type="ECO:0000256" key="2">
    <source>
        <dbReference type="ARBA" id="ARBA00006739"/>
    </source>
</evidence>
<evidence type="ECO:0000256" key="5">
    <source>
        <dbReference type="ARBA" id="ARBA00022842"/>
    </source>
</evidence>
<dbReference type="SUPFAM" id="SSF53448">
    <property type="entry name" value="Nucleotide-diphospho-sugar transferases"/>
    <property type="match status" value="1"/>
</dbReference>
<evidence type="ECO:0000313" key="8">
    <source>
        <dbReference type="EMBL" id="KZX17707.1"/>
    </source>
</evidence>
<dbReference type="AlphaFoldDB" id="A0A166CZB6"/>
<keyword evidence="4 8" id="KW-0808">Transferase</keyword>
<evidence type="ECO:0000256" key="6">
    <source>
        <dbReference type="SAM" id="Phobius"/>
    </source>
</evidence>
<dbReference type="Proteomes" id="UP000077066">
    <property type="component" value="Unassembled WGS sequence"/>
</dbReference>
<keyword evidence="3 8" id="KW-0328">Glycosyltransferase</keyword>
<organism evidence="8 9">
    <name type="scientific">Methanobrevibacter filiformis</name>
    <dbReference type="NCBI Taxonomy" id="55758"/>
    <lineage>
        <taxon>Archaea</taxon>
        <taxon>Methanobacteriati</taxon>
        <taxon>Methanobacteriota</taxon>
        <taxon>Methanomada group</taxon>
        <taxon>Methanobacteria</taxon>
        <taxon>Methanobacteriales</taxon>
        <taxon>Methanobacteriaceae</taxon>
        <taxon>Methanobrevibacter</taxon>
    </lineage>
</organism>
<dbReference type="CDD" id="cd04179">
    <property type="entry name" value="DPM_DPG-synthase_like"/>
    <property type="match status" value="1"/>
</dbReference>
<comment type="caution">
    <text evidence="8">The sequence shown here is derived from an EMBL/GenBank/DDBJ whole genome shotgun (WGS) entry which is preliminary data.</text>
</comment>
<dbReference type="Gene3D" id="3.90.550.10">
    <property type="entry name" value="Spore Coat Polysaccharide Biosynthesis Protein SpsA, Chain A"/>
    <property type="match status" value="1"/>
</dbReference>
<keyword evidence="6" id="KW-0812">Transmembrane</keyword>
<keyword evidence="9" id="KW-1185">Reference proteome</keyword>
<protein>
    <submittedName>
        <fullName evidence="8">Glucosyl-3-phosphoglycerate synthase</fullName>
        <ecNumber evidence="8">2.4.1.266</ecNumber>
    </submittedName>
</protein>
<feature type="transmembrane region" description="Helical" evidence="6">
    <location>
        <begin position="251"/>
        <end position="272"/>
    </location>
</feature>
<reference evidence="8 9" key="1">
    <citation type="submission" date="2016-04" db="EMBL/GenBank/DDBJ databases">
        <title>Genome sequence of Methanobrevibacter filiformis DSM 11501.</title>
        <authorList>
            <person name="Poehlein A."/>
            <person name="Seedorf H."/>
            <person name="Daniel R."/>
        </authorList>
    </citation>
    <scope>NUCLEOTIDE SEQUENCE [LARGE SCALE GENOMIC DNA]</scope>
    <source>
        <strain evidence="8 9">DSM 11501</strain>
    </source>
</reference>
<dbReference type="OrthoDB" id="11098at2157"/>
<evidence type="ECO:0000313" key="9">
    <source>
        <dbReference type="Proteomes" id="UP000077066"/>
    </source>
</evidence>
<dbReference type="EC" id="2.4.1.266" evidence="8"/>
<evidence type="ECO:0000256" key="3">
    <source>
        <dbReference type="ARBA" id="ARBA00022676"/>
    </source>
</evidence>
<dbReference type="PANTHER" id="PTHR48090:SF10">
    <property type="entry name" value="GLUCOSYL-3-PHOSPHOGLYCERATE SYNTHASE"/>
    <property type="match status" value="1"/>
</dbReference>
<evidence type="ECO:0000259" key="7">
    <source>
        <dbReference type="Pfam" id="PF00535"/>
    </source>
</evidence>
<sequence>MSWLMVLLVLFLSMASNKKTNIKKESVSIIIPAYNEEENVAKVIGVVSVIDYVDEVIVVDDGSRDKTSEEAKLAGATVFAHTSNQGKGSAIKTGFKHSNGDIIVFIDADIHNLTKDKVDSIVMPILEGKSDITKTKFARESGRVTELTAKPLLRFFFPEITFDQPLSGQFAGKRSVLNKMRFERDYGVDVGIVLDADAHGINITEVDIGEIKHDLSPLSNLHEMANEVVRTIVDRALEYGRVTMIDTLGNYIRSAILGLSLIILGLFTIFFVQGIPLEIGAILSIIGFIVSLYYLFRLIRSSIYIYNKKGNKRNLLKSFVKMHFPVIVSGVVLIIMISTFLSAASITDGEISIEPTSRHLIIFPSADDQQTMYVRGPYTVDSALENELNIIRMPEDARRTLELEYGDIILIRGESYTINETRLGENNIIRMPSNVREYLDIAVRDVISDGKIRSLFEKTEVSRLITNSTFNNTSDSSIDSNLTNNTPLLTENFIINSKASNGSIFEVYINNQLFTKGYGVFDNNKSYTIFINGVYGDSITPSLQSNDYLLYYGDHIIKIKLTNKTSTIKQFKESNFGEFLSFNI</sequence>
<comment type="similarity">
    <text evidence="2">Belongs to the glycosyltransferase 2 family.</text>
</comment>
<dbReference type="STRING" id="55758.MBFIL_00070"/>
<accession>A0A166CZB6</accession>
<dbReference type="InterPro" id="IPR009010">
    <property type="entry name" value="Asp_de-COase-like_dom_sf"/>
</dbReference>